<keyword evidence="5" id="KW-1185">Reference proteome</keyword>
<feature type="region of interest" description="Disordered" evidence="1">
    <location>
        <begin position="1"/>
        <end position="20"/>
    </location>
</feature>
<feature type="transmembrane region" description="Helical" evidence="2">
    <location>
        <begin position="168"/>
        <end position="185"/>
    </location>
</feature>
<dbReference type="SMART" id="SM00460">
    <property type="entry name" value="TGc"/>
    <property type="match status" value="1"/>
</dbReference>
<dbReference type="InterPro" id="IPR021878">
    <property type="entry name" value="TgpA_N"/>
</dbReference>
<feature type="transmembrane region" description="Helical" evidence="2">
    <location>
        <begin position="54"/>
        <end position="71"/>
    </location>
</feature>
<feature type="transmembrane region" description="Helical" evidence="2">
    <location>
        <begin position="191"/>
        <end position="208"/>
    </location>
</feature>
<name>A0ABU9WXX8_9MICC</name>
<feature type="compositionally biased region" description="Pro residues" evidence="1">
    <location>
        <begin position="606"/>
        <end position="618"/>
    </location>
</feature>
<feature type="region of interest" description="Disordered" evidence="1">
    <location>
        <begin position="582"/>
        <end position="629"/>
    </location>
</feature>
<reference evidence="4 5" key="1">
    <citation type="submission" date="2024-05" db="EMBL/GenBank/DDBJ databases">
        <title>Sinomonas sp. nov., isolated from a waste landfill.</title>
        <authorList>
            <person name="Zhao Y."/>
        </authorList>
    </citation>
    <scope>NUCLEOTIDE SEQUENCE [LARGE SCALE GENOMIC DNA]</scope>
    <source>
        <strain evidence="4 5">CCTCC AB2014300</strain>
    </source>
</reference>
<keyword evidence="2" id="KW-1133">Transmembrane helix</keyword>
<feature type="transmembrane region" description="Helical" evidence="2">
    <location>
        <begin position="143"/>
        <end position="161"/>
    </location>
</feature>
<evidence type="ECO:0000313" key="4">
    <source>
        <dbReference type="EMBL" id="MEN2743060.1"/>
    </source>
</evidence>
<feature type="transmembrane region" description="Helical" evidence="2">
    <location>
        <begin position="241"/>
        <end position="262"/>
    </location>
</feature>
<dbReference type="Gene3D" id="3.10.620.30">
    <property type="match status" value="1"/>
</dbReference>
<feature type="transmembrane region" description="Helical" evidence="2">
    <location>
        <begin position="636"/>
        <end position="667"/>
    </location>
</feature>
<feature type="domain" description="Transglutaminase-like" evidence="3">
    <location>
        <begin position="509"/>
        <end position="584"/>
    </location>
</feature>
<dbReference type="RefSeq" id="WP_345882478.1">
    <property type="nucleotide sequence ID" value="NZ_JBDFRB010000001.1"/>
</dbReference>
<dbReference type="SUPFAM" id="SSF54001">
    <property type="entry name" value="Cysteine proteinases"/>
    <property type="match status" value="1"/>
</dbReference>
<dbReference type="Pfam" id="PF11992">
    <property type="entry name" value="TgpA_N"/>
    <property type="match status" value="1"/>
</dbReference>
<keyword evidence="2" id="KW-0812">Transmembrane</keyword>
<feature type="compositionally biased region" description="Pro residues" evidence="1">
    <location>
        <begin position="582"/>
        <end position="595"/>
    </location>
</feature>
<organism evidence="4 5">
    <name type="scientific">Sinomonas halotolerans</name>
    <dbReference type="NCBI Taxonomy" id="1644133"/>
    <lineage>
        <taxon>Bacteria</taxon>
        <taxon>Bacillati</taxon>
        <taxon>Actinomycetota</taxon>
        <taxon>Actinomycetes</taxon>
        <taxon>Micrococcales</taxon>
        <taxon>Micrococcaceae</taxon>
        <taxon>Sinomonas</taxon>
    </lineage>
</organism>
<evidence type="ECO:0000259" key="3">
    <source>
        <dbReference type="SMART" id="SM00460"/>
    </source>
</evidence>
<dbReference type="Proteomes" id="UP001422074">
    <property type="component" value="Unassembled WGS sequence"/>
</dbReference>
<feature type="transmembrane region" description="Helical" evidence="2">
    <location>
        <begin position="27"/>
        <end position="48"/>
    </location>
</feature>
<dbReference type="PANTHER" id="PTHR42736">
    <property type="entry name" value="PROTEIN-GLUTAMINE GAMMA-GLUTAMYLTRANSFERASE"/>
    <property type="match status" value="1"/>
</dbReference>
<dbReference type="PANTHER" id="PTHR42736:SF1">
    <property type="entry name" value="PROTEIN-GLUTAMINE GAMMA-GLUTAMYLTRANSFERASE"/>
    <property type="match status" value="1"/>
</dbReference>
<accession>A0ABU9WXX8</accession>
<evidence type="ECO:0000256" key="1">
    <source>
        <dbReference type="SAM" id="MobiDB-lite"/>
    </source>
</evidence>
<feature type="transmembrane region" description="Helical" evidence="2">
    <location>
        <begin position="78"/>
        <end position="98"/>
    </location>
</feature>
<dbReference type="InterPro" id="IPR002931">
    <property type="entry name" value="Transglutaminase-like"/>
</dbReference>
<sequence>MTAASRPRTTVGRPARTEPRRSARLRALDSAAVLALTALSAFGLHLAYGGDLRYLLAAMAGAVLGLGVAYASAALRLGVLVTAAAAVLAYLLGGGFVATPDESVAGFLPSLESLRTLLLGVVVAWKDSLTVAAPLGTGSGLLVLPYLASFAAGLAAGLVAWRLRGPYWPLLPLAALFGVGIAFGTNEAFAAMPRGIAFAVVAVLWASVRRNAARTDPSLRASGETTVPDAAAARTAQVRRLGLGALLVAAATALSLLVAPALTAGAQREVLRDRVVPPFDPRDYISPLSSFRSLVKDQRSDTLFTVTGLPEGARVRLAALDSYDGTVANVDQSGSGSFAKVGEAASLASGDRSATAGRTYTLGVTVGDYSGFFVPGGRTTTGIAFADPGSPAAEGLYFNEATDTAITTAGLAEGDAYTVQVSEPARPDDAVLAQAPFAKVPLPSVEGVPQVLQAKAGDILGDSQSPIARVRTLESYFQKFGAFSSGLVAEGQVPSLSGHGAGRLRAMLTAKQMVGDDEQYAVAMALMARQLGIPARVVMGFYPAQPAPAGGRPGQPLEITGKDVHAWVEVAFEGHGWVAFDPTPPTDNVPIPPDPEAQSKPRPQVLQPPPPPQAPVELPPDSRPDVLDEEERENDLWLFLGPILAVVGIAMVPLAVLALPLMLIAWLKLRRRRRRFGAAHPADRVGGAWSEVTSFAADAGAALDSRGTRRENAASLGDAFPAAAGTTTALAVRADAAVFGAGQPSEDEVRAYWSDMDGSLEQIRASMGFWQRQRAKYSPRSLVLEAGLASALRGRRRGRGRS</sequence>
<proteinExistence type="predicted"/>
<evidence type="ECO:0000256" key="2">
    <source>
        <dbReference type="SAM" id="Phobius"/>
    </source>
</evidence>
<dbReference type="InterPro" id="IPR038765">
    <property type="entry name" value="Papain-like_cys_pep_sf"/>
</dbReference>
<evidence type="ECO:0000313" key="5">
    <source>
        <dbReference type="Proteomes" id="UP001422074"/>
    </source>
</evidence>
<dbReference type="EMBL" id="JBDFRB010000001">
    <property type="protein sequence ID" value="MEN2743060.1"/>
    <property type="molecule type" value="Genomic_DNA"/>
</dbReference>
<gene>
    <name evidence="4" type="ORF">ABCQ75_00715</name>
</gene>
<dbReference type="InterPro" id="IPR052901">
    <property type="entry name" value="Bact_TGase-like"/>
</dbReference>
<dbReference type="Pfam" id="PF01841">
    <property type="entry name" value="Transglut_core"/>
    <property type="match status" value="1"/>
</dbReference>
<protein>
    <submittedName>
        <fullName evidence="4">Transglutaminase-like domain-containing protein</fullName>
    </submittedName>
</protein>
<comment type="caution">
    <text evidence="4">The sequence shown here is derived from an EMBL/GenBank/DDBJ whole genome shotgun (WGS) entry which is preliminary data.</text>
</comment>
<keyword evidence="2" id="KW-0472">Membrane</keyword>